<evidence type="ECO:0000313" key="11">
    <source>
        <dbReference type="Proteomes" id="UP001163046"/>
    </source>
</evidence>
<dbReference type="GO" id="GO:0008270">
    <property type="term" value="F:zinc ion binding"/>
    <property type="evidence" value="ECO:0007669"/>
    <property type="project" value="UniProtKB-KW"/>
</dbReference>
<keyword evidence="4 7" id="KW-0863">Zinc-finger</keyword>
<gene>
    <name evidence="10" type="primary">ZCCHC8</name>
    <name evidence="10" type="ORF">OS493_005494</name>
</gene>
<keyword evidence="11" id="KW-1185">Reference proteome</keyword>
<dbReference type="InterPro" id="IPR001878">
    <property type="entry name" value="Znf_CCHC"/>
</dbReference>
<dbReference type="OrthoDB" id="8026949at2759"/>
<organism evidence="10 11">
    <name type="scientific">Desmophyllum pertusum</name>
    <dbReference type="NCBI Taxonomy" id="174260"/>
    <lineage>
        <taxon>Eukaryota</taxon>
        <taxon>Metazoa</taxon>
        <taxon>Cnidaria</taxon>
        <taxon>Anthozoa</taxon>
        <taxon>Hexacorallia</taxon>
        <taxon>Scleractinia</taxon>
        <taxon>Caryophylliina</taxon>
        <taxon>Caryophylliidae</taxon>
        <taxon>Desmophyllum</taxon>
    </lineage>
</organism>
<evidence type="ECO:0000313" key="10">
    <source>
        <dbReference type="EMBL" id="KAJ7365387.1"/>
    </source>
</evidence>
<dbReference type="SUPFAM" id="SSF57756">
    <property type="entry name" value="Retrovirus zinc finger-like domains"/>
    <property type="match status" value="1"/>
</dbReference>
<dbReference type="InterPro" id="IPR036875">
    <property type="entry name" value="Znf_CCHC_sf"/>
</dbReference>
<dbReference type="GO" id="GO:0071013">
    <property type="term" value="C:catalytic step 2 spliceosome"/>
    <property type="evidence" value="ECO:0007669"/>
    <property type="project" value="TreeGrafter"/>
</dbReference>
<reference evidence="10" key="1">
    <citation type="submission" date="2023-01" db="EMBL/GenBank/DDBJ databases">
        <title>Genome assembly of the deep-sea coral Lophelia pertusa.</title>
        <authorList>
            <person name="Herrera S."/>
            <person name="Cordes E."/>
        </authorList>
    </citation>
    <scope>NUCLEOTIDE SEQUENCE</scope>
    <source>
        <strain evidence="10">USNM1676648</strain>
        <tissue evidence="10">Polyp</tissue>
    </source>
</reference>
<dbReference type="SMART" id="SM00581">
    <property type="entry name" value="PSP"/>
    <property type="match status" value="1"/>
</dbReference>
<dbReference type="Pfam" id="PF04046">
    <property type="entry name" value="PSP"/>
    <property type="match status" value="1"/>
</dbReference>
<dbReference type="PROSITE" id="PS50158">
    <property type="entry name" value="ZF_CCHC"/>
    <property type="match status" value="1"/>
</dbReference>
<evidence type="ECO:0000256" key="7">
    <source>
        <dbReference type="PROSITE-ProRule" id="PRU00047"/>
    </source>
</evidence>
<feature type="region of interest" description="Disordered" evidence="8">
    <location>
        <begin position="473"/>
        <end position="537"/>
    </location>
</feature>
<comment type="similarity">
    <text evidence="2">Belongs to the ZCCHC8 family.</text>
</comment>
<name>A0A9W9YSE6_9CNID</name>
<evidence type="ECO:0000256" key="1">
    <source>
        <dbReference type="ARBA" id="ARBA00004642"/>
    </source>
</evidence>
<dbReference type="InterPro" id="IPR006568">
    <property type="entry name" value="PSP_pro-rich"/>
</dbReference>
<dbReference type="EMBL" id="MU827303">
    <property type="protein sequence ID" value="KAJ7365387.1"/>
    <property type="molecule type" value="Genomic_DNA"/>
</dbReference>
<feature type="domain" description="CCHC-type" evidence="9">
    <location>
        <begin position="212"/>
        <end position="226"/>
    </location>
</feature>
<dbReference type="GO" id="GO:0005654">
    <property type="term" value="C:nucleoplasm"/>
    <property type="evidence" value="ECO:0007669"/>
    <property type="project" value="UniProtKB-SubCell"/>
</dbReference>
<keyword evidence="5" id="KW-0862">Zinc</keyword>
<dbReference type="GO" id="GO:0003723">
    <property type="term" value="F:RNA binding"/>
    <property type="evidence" value="ECO:0007669"/>
    <property type="project" value="TreeGrafter"/>
</dbReference>
<evidence type="ECO:0000259" key="9">
    <source>
        <dbReference type="PROSITE" id="PS50158"/>
    </source>
</evidence>
<accession>A0A9W9YSE6</accession>
<protein>
    <submittedName>
        <fullName evidence="10">Zinc finger CCHC domain-containing protein 8</fullName>
    </submittedName>
</protein>
<feature type="compositionally biased region" description="Acidic residues" evidence="8">
    <location>
        <begin position="511"/>
        <end position="535"/>
    </location>
</feature>
<dbReference type="PANTHER" id="PTHR13316">
    <property type="entry name" value="ZINC FINGER, CCHC DOMAIN CONTAINING 8"/>
    <property type="match status" value="1"/>
</dbReference>
<feature type="compositionally biased region" description="Polar residues" evidence="8">
    <location>
        <begin position="478"/>
        <end position="493"/>
    </location>
</feature>
<dbReference type="PANTHER" id="PTHR13316:SF0">
    <property type="entry name" value="ZINC FINGER CCHC DOMAIN-CONTAINING PROTEIN 8"/>
    <property type="match status" value="1"/>
</dbReference>
<evidence type="ECO:0000256" key="8">
    <source>
        <dbReference type="SAM" id="MobiDB-lite"/>
    </source>
</evidence>
<sequence>MAAEDVCFDEKLLFTEFEVEKAKKCTVEETDDCTGNKSSKYLKEENLRLKKALKSLISMFKVTTRGGTTEDEPERYSPLFQAIYFDNRTSLRNRQKVEEFVQSLPRRSDDVDERESYGSEHFPPSIFEMNYELGKLADEDHGYWPSFPVVSSLQYYDEYCIDCCGFPLVDFNPDISDGWSETIPKYEQIYFTVLPCDDQEMPKVKLKQSRACFNCGNCGHTLQDCPVPQDLAKINANRREFRNKFSSPLNLKSRYHFDDTLMKRFGGFKPGVISDKLKEALGIGEQDVPFYIYKMRFLGYPPGYLPKEPKPSLLIYDGDGSINDYVISEEDDDENGDKIRSSFIEYPGFNVPLPEGARDRSAEIGMPPMQRHHHVDNVAAFYKHQRTLSNTIASNQNNQKRKRAELDRDELDMEVEEDGGKNAQLELGSAVSPAAAKRTKYDDADEDDDNTGYSPSHPGFQYGSQELELLKRHRKHSGSNSTTCDVALQSSSTDNDHPKAKTKRTARNSIEEGELISDEEGELVKEEEETEDDYPETTLGWWLTEPLDSASTTQPKLSPPPKPSVQLPLEALSRFTPTVRCYRR</sequence>
<evidence type="ECO:0000256" key="4">
    <source>
        <dbReference type="ARBA" id="ARBA00022771"/>
    </source>
</evidence>
<evidence type="ECO:0000256" key="5">
    <source>
        <dbReference type="ARBA" id="ARBA00022833"/>
    </source>
</evidence>
<dbReference type="AlphaFoldDB" id="A0A9W9YSE6"/>
<feature type="region of interest" description="Disordered" evidence="8">
    <location>
        <begin position="413"/>
        <end position="461"/>
    </location>
</feature>
<proteinExistence type="inferred from homology"/>
<dbReference type="Proteomes" id="UP001163046">
    <property type="component" value="Unassembled WGS sequence"/>
</dbReference>
<evidence type="ECO:0000256" key="2">
    <source>
        <dbReference type="ARBA" id="ARBA00007497"/>
    </source>
</evidence>
<comment type="caution">
    <text evidence="10">The sequence shown here is derived from an EMBL/GenBank/DDBJ whole genome shotgun (WGS) entry which is preliminary data.</text>
</comment>
<evidence type="ECO:0000256" key="3">
    <source>
        <dbReference type="ARBA" id="ARBA00022723"/>
    </source>
</evidence>
<evidence type="ECO:0000256" key="6">
    <source>
        <dbReference type="ARBA" id="ARBA00023242"/>
    </source>
</evidence>
<keyword evidence="3" id="KW-0479">Metal-binding</keyword>
<keyword evidence="6" id="KW-0539">Nucleus</keyword>
<dbReference type="InterPro" id="IPR052115">
    <property type="entry name" value="NEXT_complex_subunit_ZCCHC8"/>
</dbReference>
<comment type="subcellular location">
    <subcellularLocation>
        <location evidence="1">Nucleus</location>
        <location evidence="1">Nucleoplasm</location>
    </subcellularLocation>
</comment>